<accession>A0AAN8YZN8</accession>
<dbReference type="InterPro" id="IPR003609">
    <property type="entry name" value="Pan_app"/>
</dbReference>
<organism evidence="19 20">
    <name type="scientific">Dillenia turbinata</name>
    <dbReference type="NCBI Taxonomy" id="194707"/>
    <lineage>
        <taxon>Eukaryota</taxon>
        <taxon>Viridiplantae</taxon>
        <taxon>Streptophyta</taxon>
        <taxon>Embryophyta</taxon>
        <taxon>Tracheophyta</taxon>
        <taxon>Spermatophyta</taxon>
        <taxon>Magnoliopsida</taxon>
        <taxon>eudicotyledons</taxon>
        <taxon>Gunneridae</taxon>
        <taxon>Pentapetalae</taxon>
        <taxon>Dilleniales</taxon>
        <taxon>Dilleniaceae</taxon>
        <taxon>Dillenia</taxon>
    </lineage>
</organism>
<protein>
    <recommendedName>
        <fullName evidence="13">Receptor-like serine/threonine-protein kinase</fullName>
        <ecNumber evidence="13">2.7.11.1</ecNumber>
    </recommendedName>
</protein>
<dbReference type="Gene3D" id="1.10.510.10">
    <property type="entry name" value="Transferase(Phosphotransferase) domain 1"/>
    <property type="match status" value="1"/>
</dbReference>
<feature type="chain" id="PRO_5043008710" description="Receptor-like serine/threonine-protein kinase" evidence="15">
    <location>
        <begin position="20"/>
        <end position="868"/>
    </location>
</feature>
<dbReference type="SMART" id="SM00108">
    <property type="entry name" value="B_lectin"/>
    <property type="match status" value="1"/>
</dbReference>
<dbReference type="InterPro" id="IPR000719">
    <property type="entry name" value="Prot_kinase_dom"/>
</dbReference>
<dbReference type="InterPro" id="IPR008271">
    <property type="entry name" value="Ser/Thr_kinase_AS"/>
</dbReference>
<comment type="similarity">
    <text evidence="13">Belongs to the protein kinase superfamily. Ser/Thr protein kinase family.</text>
</comment>
<dbReference type="FunFam" id="1.10.510.10:FF:000060">
    <property type="entry name" value="G-type lectin S-receptor-like serine/threonine-protein kinase"/>
    <property type="match status" value="1"/>
</dbReference>
<dbReference type="FunFam" id="2.90.10.10:FF:000005">
    <property type="entry name" value="G-type lectin S-receptor-like serine/threonine-protein kinase"/>
    <property type="match status" value="1"/>
</dbReference>
<dbReference type="InterPro" id="IPR001480">
    <property type="entry name" value="Bulb-type_lectin_dom"/>
</dbReference>
<dbReference type="Pfam" id="PF08276">
    <property type="entry name" value="PAN_2"/>
    <property type="match status" value="1"/>
</dbReference>
<dbReference type="PANTHER" id="PTHR27002:SF841">
    <property type="entry name" value="RECEPTOR-LIKE SERINE_THREONINE-PROTEIN KINASE"/>
    <property type="match status" value="1"/>
</dbReference>
<feature type="domain" description="Protein kinase" evidence="16">
    <location>
        <begin position="527"/>
        <end position="830"/>
    </location>
</feature>
<dbReference type="Pfam" id="PF00954">
    <property type="entry name" value="S_locus_glycop"/>
    <property type="match status" value="1"/>
</dbReference>
<evidence type="ECO:0000259" key="16">
    <source>
        <dbReference type="PROSITE" id="PS50011"/>
    </source>
</evidence>
<gene>
    <name evidence="19" type="ORF">RJ641_017354</name>
</gene>
<evidence type="ECO:0000259" key="17">
    <source>
        <dbReference type="PROSITE" id="PS50927"/>
    </source>
</evidence>
<dbReference type="InterPro" id="IPR024171">
    <property type="entry name" value="SRK-like_kinase"/>
</dbReference>
<evidence type="ECO:0000256" key="3">
    <source>
        <dbReference type="ARBA" id="ARBA00022527"/>
    </source>
</evidence>
<dbReference type="InterPro" id="IPR000858">
    <property type="entry name" value="S_locus_glycoprot_dom"/>
</dbReference>
<evidence type="ECO:0000256" key="11">
    <source>
        <dbReference type="ARBA" id="ARBA00047899"/>
    </source>
</evidence>
<proteinExistence type="inferred from homology"/>
<reference evidence="19 20" key="1">
    <citation type="submission" date="2023-12" db="EMBL/GenBank/DDBJ databases">
        <title>A high-quality genome assembly for Dillenia turbinata (Dilleniales).</title>
        <authorList>
            <person name="Chanderbali A."/>
        </authorList>
    </citation>
    <scope>NUCLEOTIDE SEQUENCE [LARGE SCALE GENOMIC DNA]</scope>
    <source>
        <strain evidence="19">LSX21</strain>
        <tissue evidence="19">Leaf</tissue>
    </source>
</reference>
<dbReference type="InterPro" id="IPR011009">
    <property type="entry name" value="Kinase-like_dom_sf"/>
</dbReference>
<dbReference type="SUPFAM" id="SSF56112">
    <property type="entry name" value="Protein kinase-like (PK-like)"/>
    <property type="match status" value="1"/>
</dbReference>
<dbReference type="SMART" id="SM00220">
    <property type="entry name" value="S_TKc"/>
    <property type="match status" value="1"/>
</dbReference>
<keyword evidence="14" id="KW-0812">Transmembrane</keyword>
<dbReference type="InterPro" id="IPR036426">
    <property type="entry name" value="Bulb-type_lectin_dom_sf"/>
</dbReference>
<comment type="catalytic activity">
    <reaction evidence="12 13">
        <text>L-seryl-[protein] + ATP = O-phospho-L-seryl-[protein] + ADP + H(+)</text>
        <dbReference type="Rhea" id="RHEA:17989"/>
        <dbReference type="Rhea" id="RHEA-COMP:9863"/>
        <dbReference type="Rhea" id="RHEA-COMP:11604"/>
        <dbReference type="ChEBI" id="CHEBI:15378"/>
        <dbReference type="ChEBI" id="CHEBI:29999"/>
        <dbReference type="ChEBI" id="CHEBI:30616"/>
        <dbReference type="ChEBI" id="CHEBI:83421"/>
        <dbReference type="ChEBI" id="CHEBI:456216"/>
        <dbReference type="EC" id="2.7.11.1"/>
    </reaction>
</comment>
<feature type="signal peptide" evidence="15">
    <location>
        <begin position="1"/>
        <end position="19"/>
    </location>
</feature>
<dbReference type="GO" id="GO:0048544">
    <property type="term" value="P:recognition of pollen"/>
    <property type="evidence" value="ECO:0007669"/>
    <property type="project" value="InterPro"/>
</dbReference>
<dbReference type="AlphaFoldDB" id="A0AAN8YZN8"/>
<keyword evidence="7 13" id="KW-0418">Kinase</keyword>
<keyword evidence="2" id="KW-1003">Cell membrane</keyword>
<dbReference type="Gene3D" id="2.90.10.10">
    <property type="entry name" value="Bulb-type lectin domain"/>
    <property type="match status" value="1"/>
</dbReference>
<dbReference type="CDD" id="cd00028">
    <property type="entry name" value="B_lectin"/>
    <property type="match status" value="1"/>
</dbReference>
<evidence type="ECO:0000256" key="12">
    <source>
        <dbReference type="ARBA" id="ARBA00048679"/>
    </source>
</evidence>
<dbReference type="Pfam" id="PF07714">
    <property type="entry name" value="PK_Tyr_Ser-Thr"/>
    <property type="match status" value="1"/>
</dbReference>
<keyword evidence="14" id="KW-1133">Transmembrane helix</keyword>
<dbReference type="EMBL" id="JBAMMX010000022">
    <property type="protein sequence ID" value="KAK6918932.1"/>
    <property type="molecule type" value="Genomic_DNA"/>
</dbReference>
<sequence length="868" mass="97346">MRWSIDILSVLVLTRLTSLFPVCTFGDRIVPGKSLTPNQTIVSAGGTFALGFFTPGNSSKSFVGIWYNDISQQTVIWVANREYPLAQNPENSFTVGSDGNFVVFDGEGNAVWSSNVSTFNFAHNNTVGTLLDSGNLVLRVDNDENILWQSFDHLCDNFLPGMKMSLNKKTHLQTKITSWVDEENPQPGMFSYAIDHRGPLQTFIWRHNEPYCRSSVWDGGMYQVNLDSSGKYAAYLTAGVNGDDYYFSFSVSEDSFKLRFRLLPNGKVQLLEWRENGWFVMSEYPVIGCDFYGRCGPNAGCMQNGSSMKCECLTGFKPKNRKEWGLGNWSEGCVAQKVLQCGNGDVFLRFGGMKLPDNSIRFGNMISSECENACLQNCSCAAYAYGSSSAASKCLHWVGDLFDIVQNFTNGKDLFVRVHGSELGVFESSTDSDLMSFEVSSNETGRNKNKVLYVVAAIIVLILLLLLALLVFLWWRKKVVKQGLLRGSASRTTQTTDETYGVDIGRKTENDLLSFSYQSLLAATENFSESNKLGEGGFGPVYKLDILTLLQGILSGNQVIAIKRLSRKSNQGHEEFMNECKLIAKLQHRNLVRLLGCCFQQEEKLLVYEFLPNRSLDKFIFGTLIISLAKLFVLGWFNGNPSEQAKLDWSKRFQIIEGIAQGLLYLHKYSRLKVIHRDIKASNVLLDEALNPKISDFGMARIFGTNQTEASTDRVVGTFGYMSPEYALKGHFSEKSDVFSFGVLLLEIVSGKRNTGFYHDDGPQTLLQWAWELWREDRAVELTDPSIRETCCLHEVVKCVHLGLLCVQESALDRPTMASVVHLLGNDTRMLPSPREPGFVRIFKNSDSPQRFSCYSKNEVITSSLEAR</sequence>
<dbReference type="Gene3D" id="3.30.200.20">
    <property type="entry name" value="Phosphorylase Kinase, domain 1"/>
    <property type="match status" value="1"/>
</dbReference>
<evidence type="ECO:0000256" key="9">
    <source>
        <dbReference type="ARBA" id="ARBA00023157"/>
    </source>
</evidence>
<dbReference type="EC" id="2.7.11.1" evidence="13"/>
<feature type="transmembrane region" description="Helical" evidence="14">
    <location>
        <begin position="619"/>
        <end position="637"/>
    </location>
</feature>
<dbReference type="GO" id="GO:0005524">
    <property type="term" value="F:ATP binding"/>
    <property type="evidence" value="ECO:0007669"/>
    <property type="project" value="UniProtKB-KW"/>
</dbReference>
<dbReference type="CDD" id="cd01098">
    <property type="entry name" value="PAN_AP_plant"/>
    <property type="match status" value="1"/>
</dbReference>
<dbReference type="Pfam" id="PF01453">
    <property type="entry name" value="B_lectin"/>
    <property type="match status" value="1"/>
</dbReference>
<dbReference type="PROSITE" id="PS50927">
    <property type="entry name" value="BULB_LECTIN"/>
    <property type="match status" value="1"/>
</dbReference>
<dbReference type="PIRSF" id="PIRSF000641">
    <property type="entry name" value="SRK"/>
    <property type="match status" value="1"/>
</dbReference>
<evidence type="ECO:0000256" key="13">
    <source>
        <dbReference type="PIRNR" id="PIRNR000641"/>
    </source>
</evidence>
<evidence type="ECO:0000313" key="20">
    <source>
        <dbReference type="Proteomes" id="UP001370490"/>
    </source>
</evidence>
<keyword evidence="4 13" id="KW-0808">Transferase</keyword>
<dbReference type="SMART" id="SM00473">
    <property type="entry name" value="PAN_AP"/>
    <property type="match status" value="1"/>
</dbReference>
<evidence type="ECO:0000259" key="18">
    <source>
        <dbReference type="PROSITE" id="PS50948"/>
    </source>
</evidence>
<dbReference type="SUPFAM" id="SSF51110">
    <property type="entry name" value="alpha-D-mannose-specific plant lectins"/>
    <property type="match status" value="1"/>
</dbReference>
<evidence type="ECO:0000256" key="1">
    <source>
        <dbReference type="ARBA" id="ARBA00004251"/>
    </source>
</evidence>
<evidence type="ECO:0000256" key="4">
    <source>
        <dbReference type="ARBA" id="ARBA00022679"/>
    </source>
</evidence>
<evidence type="ECO:0000256" key="8">
    <source>
        <dbReference type="ARBA" id="ARBA00022840"/>
    </source>
</evidence>
<evidence type="ECO:0000256" key="10">
    <source>
        <dbReference type="ARBA" id="ARBA00023180"/>
    </source>
</evidence>
<keyword evidence="6 13" id="KW-0547">Nucleotide-binding</keyword>
<name>A0AAN8YZN8_9MAGN</name>
<keyword evidence="9" id="KW-1015">Disulfide bond</keyword>
<keyword evidence="8 13" id="KW-0067">ATP-binding</keyword>
<keyword evidence="3 13" id="KW-0723">Serine/threonine-protein kinase</keyword>
<dbReference type="Proteomes" id="UP001370490">
    <property type="component" value="Unassembled WGS sequence"/>
</dbReference>
<dbReference type="FunFam" id="3.30.200.20:FF:000162">
    <property type="entry name" value="Adenine nucleotide alpha hydrolase-like domain kinase"/>
    <property type="match status" value="1"/>
</dbReference>
<dbReference type="CDD" id="cd14066">
    <property type="entry name" value="STKc_IRAK"/>
    <property type="match status" value="1"/>
</dbReference>
<evidence type="ECO:0000256" key="6">
    <source>
        <dbReference type="ARBA" id="ARBA00022741"/>
    </source>
</evidence>
<evidence type="ECO:0000256" key="2">
    <source>
        <dbReference type="ARBA" id="ARBA00022475"/>
    </source>
</evidence>
<evidence type="ECO:0000256" key="14">
    <source>
        <dbReference type="SAM" id="Phobius"/>
    </source>
</evidence>
<evidence type="ECO:0000313" key="19">
    <source>
        <dbReference type="EMBL" id="KAK6918932.1"/>
    </source>
</evidence>
<dbReference type="PROSITE" id="PS00108">
    <property type="entry name" value="PROTEIN_KINASE_ST"/>
    <property type="match status" value="1"/>
</dbReference>
<keyword evidence="14" id="KW-0472">Membrane</keyword>
<dbReference type="PROSITE" id="PS50011">
    <property type="entry name" value="PROTEIN_KINASE_DOM"/>
    <property type="match status" value="1"/>
</dbReference>
<feature type="transmembrane region" description="Helical" evidence="14">
    <location>
        <begin position="451"/>
        <end position="475"/>
    </location>
</feature>
<comment type="subcellular location">
    <subcellularLocation>
        <location evidence="1">Cell membrane</location>
        <topology evidence="1">Single-pass type I membrane protein</topology>
    </subcellularLocation>
</comment>
<feature type="domain" description="Apple" evidence="18">
    <location>
        <begin position="341"/>
        <end position="419"/>
    </location>
</feature>
<keyword evidence="10" id="KW-0325">Glycoprotein</keyword>
<evidence type="ECO:0000256" key="15">
    <source>
        <dbReference type="SAM" id="SignalP"/>
    </source>
</evidence>
<dbReference type="InterPro" id="IPR001245">
    <property type="entry name" value="Ser-Thr/Tyr_kinase_cat_dom"/>
</dbReference>
<dbReference type="PANTHER" id="PTHR27002">
    <property type="entry name" value="RECEPTOR-LIKE SERINE/THREONINE-PROTEIN KINASE SD1-8"/>
    <property type="match status" value="1"/>
</dbReference>
<comment type="caution">
    <text evidence="19">The sequence shown here is derived from an EMBL/GenBank/DDBJ whole genome shotgun (WGS) entry which is preliminary data.</text>
</comment>
<keyword evidence="20" id="KW-1185">Reference proteome</keyword>
<dbReference type="PROSITE" id="PS50948">
    <property type="entry name" value="PAN"/>
    <property type="match status" value="1"/>
</dbReference>
<dbReference type="GO" id="GO:0005886">
    <property type="term" value="C:plasma membrane"/>
    <property type="evidence" value="ECO:0007669"/>
    <property type="project" value="UniProtKB-SubCell"/>
</dbReference>
<evidence type="ECO:0000256" key="7">
    <source>
        <dbReference type="ARBA" id="ARBA00022777"/>
    </source>
</evidence>
<keyword evidence="5 15" id="KW-0732">Signal</keyword>
<comment type="catalytic activity">
    <reaction evidence="11 13">
        <text>L-threonyl-[protein] + ATP = O-phospho-L-threonyl-[protein] + ADP + H(+)</text>
        <dbReference type="Rhea" id="RHEA:46608"/>
        <dbReference type="Rhea" id="RHEA-COMP:11060"/>
        <dbReference type="Rhea" id="RHEA-COMP:11605"/>
        <dbReference type="ChEBI" id="CHEBI:15378"/>
        <dbReference type="ChEBI" id="CHEBI:30013"/>
        <dbReference type="ChEBI" id="CHEBI:30616"/>
        <dbReference type="ChEBI" id="CHEBI:61977"/>
        <dbReference type="ChEBI" id="CHEBI:456216"/>
        <dbReference type="EC" id="2.7.11.1"/>
    </reaction>
</comment>
<feature type="domain" description="Bulb-type lectin" evidence="17">
    <location>
        <begin position="26"/>
        <end position="151"/>
    </location>
</feature>
<evidence type="ECO:0000256" key="5">
    <source>
        <dbReference type="ARBA" id="ARBA00022729"/>
    </source>
</evidence>
<dbReference type="GO" id="GO:0004674">
    <property type="term" value="F:protein serine/threonine kinase activity"/>
    <property type="evidence" value="ECO:0007669"/>
    <property type="project" value="UniProtKB-KW"/>
</dbReference>